<gene>
    <name evidence="2" type="ORF">HZZ13_10360</name>
</gene>
<evidence type="ECO:0000313" key="3">
    <source>
        <dbReference type="Proteomes" id="UP000807370"/>
    </source>
</evidence>
<reference evidence="2 3" key="1">
    <citation type="submission" date="2020-07" db="EMBL/GenBank/DDBJ databases">
        <title>Bradyrhizobium diversity isolated from nodules of indigenous legumes of Western Australia.</title>
        <authorList>
            <person name="Klepa M.S."/>
        </authorList>
    </citation>
    <scope>NUCLEOTIDE SEQUENCE [LARGE SCALE GENOMIC DNA]</scope>
    <source>
        <strain evidence="2 3">CNPSo 4010</strain>
    </source>
</reference>
<organism evidence="2 3">
    <name type="scientific">Bradyrhizobium agreste</name>
    <dbReference type="NCBI Taxonomy" id="2751811"/>
    <lineage>
        <taxon>Bacteria</taxon>
        <taxon>Pseudomonadati</taxon>
        <taxon>Pseudomonadota</taxon>
        <taxon>Alphaproteobacteria</taxon>
        <taxon>Hyphomicrobiales</taxon>
        <taxon>Nitrobacteraceae</taxon>
        <taxon>Bradyrhizobium</taxon>
    </lineage>
</organism>
<dbReference type="Proteomes" id="UP000807370">
    <property type="component" value="Unassembled WGS sequence"/>
</dbReference>
<feature type="chain" id="PRO_5045087759" evidence="1">
    <location>
        <begin position="24"/>
        <end position="87"/>
    </location>
</feature>
<keyword evidence="3" id="KW-1185">Reference proteome</keyword>
<dbReference type="EMBL" id="JACCHP010000006">
    <property type="protein sequence ID" value="MBH5398191.1"/>
    <property type="molecule type" value="Genomic_DNA"/>
</dbReference>
<comment type="caution">
    <text evidence="2">The sequence shown here is derived from an EMBL/GenBank/DDBJ whole genome shotgun (WGS) entry which is preliminary data.</text>
</comment>
<name>A0ABS0PLW3_9BRAD</name>
<sequence length="87" mass="9675">MSKLTRVAAVAVLMAAVLAPALAEAHGRHRYHRSYPNPLPYPISYLHNYGPGITPGTFAYYDGPATNHCYRSAAAYIGQDRRRHPCY</sequence>
<dbReference type="RefSeq" id="WP_197959518.1">
    <property type="nucleotide sequence ID" value="NZ_JACCHP010000006.1"/>
</dbReference>
<evidence type="ECO:0000313" key="2">
    <source>
        <dbReference type="EMBL" id="MBH5398191.1"/>
    </source>
</evidence>
<protein>
    <submittedName>
        <fullName evidence="2">Uncharacterized protein</fullName>
    </submittedName>
</protein>
<evidence type="ECO:0000256" key="1">
    <source>
        <dbReference type="SAM" id="SignalP"/>
    </source>
</evidence>
<feature type="signal peptide" evidence="1">
    <location>
        <begin position="1"/>
        <end position="23"/>
    </location>
</feature>
<keyword evidence="1" id="KW-0732">Signal</keyword>
<proteinExistence type="predicted"/>
<accession>A0ABS0PLW3</accession>